<evidence type="ECO:0000313" key="2">
    <source>
        <dbReference type="EMBL" id="SFS65521.1"/>
    </source>
</evidence>
<dbReference type="EMBL" id="FOZU01000005">
    <property type="protein sequence ID" value="SFS65521.1"/>
    <property type="molecule type" value="Genomic_DNA"/>
</dbReference>
<reference evidence="3" key="1">
    <citation type="submission" date="2016-10" db="EMBL/GenBank/DDBJ databases">
        <authorList>
            <person name="Varghese N."/>
            <person name="Submissions S."/>
        </authorList>
    </citation>
    <scope>NUCLEOTIDE SEQUENCE [LARGE SCALE GENOMIC DNA]</scope>
    <source>
        <strain evidence="3">ANC 5076</strain>
    </source>
</reference>
<proteinExistence type="predicted"/>
<name>A0A1I6RLA5_9GAMM</name>
<evidence type="ECO:0000313" key="3">
    <source>
        <dbReference type="Proteomes" id="UP000182827"/>
    </source>
</evidence>
<dbReference type="Proteomes" id="UP000182827">
    <property type="component" value="Unassembled WGS sequence"/>
</dbReference>
<organism evidence="2 3">
    <name type="scientific">Acinetobacter bohemicus</name>
    <dbReference type="NCBI Taxonomy" id="1435036"/>
    <lineage>
        <taxon>Bacteria</taxon>
        <taxon>Pseudomonadati</taxon>
        <taxon>Pseudomonadota</taxon>
        <taxon>Gammaproteobacteria</taxon>
        <taxon>Moraxellales</taxon>
        <taxon>Moraxellaceae</taxon>
        <taxon>Acinetobacter</taxon>
    </lineage>
</organism>
<accession>A0A1I6RLA5</accession>
<sequence length="106" mass="11516">MNQNPSHSQTSELDANKSQTTECALNIPSTGILYQQPPSSQQIAKANKQAKVKVFFKEFMAVSLIVGTAISTVVTVRSCSKEVDRQHAAALKYQLQFSASSIEGAR</sequence>
<protein>
    <submittedName>
        <fullName evidence="2">Uncharacterized protein</fullName>
    </submittedName>
</protein>
<dbReference type="AlphaFoldDB" id="A0A1I6RLA5"/>
<evidence type="ECO:0000256" key="1">
    <source>
        <dbReference type="SAM" id="MobiDB-lite"/>
    </source>
</evidence>
<feature type="region of interest" description="Disordered" evidence="1">
    <location>
        <begin position="1"/>
        <end position="20"/>
    </location>
</feature>
<dbReference type="RefSeq" id="WP_074944849.1">
    <property type="nucleotide sequence ID" value="NZ_FOZU01000005.1"/>
</dbReference>
<keyword evidence="3" id="KW-1185">Reference proteome</keyword>
<gene>
    <name evidence="2" type="ORF">SAMN05444586_1005132</name>
</gene>